<organism evidence="1">
    <name type="scientific">Mucor ambiguus</name>
    <dbReference type="NCBI Taxonomy" id="91626"/>
    <lineage>
        <taxon>Eukaryota</taxon>
        <taxon>Fungi</taxon>
        <taxon>Fungi incertae sedis</taxon>
        <taxon>Mucoromycota</taxon>
        <taxon>Mucoromycotina</taxon>
        <taxon>Mucoromycetes</taxon>
        <taxon>Mucorales</taxon>
        <taxon>Mucorineae</taxon>
        <taxon>Mucoraceae</taxon>
        <taxon>Mucor</taxon>
    </lineage>
</organism>
<proteinExistence type="predicted"/>
<protein>
    <submittedName>
        <fullName evidence="1">Uncharacterized protein</fullName>
    </submittedName>
</protein>
<evidence type="ECO:0000313" key="2">
    <source>
        <dbReference type="Proteomes" id="UP000053815"/>
    </source>
</evidence>
<dbReference type="AlphaFoldDB" id="A0A0C9MZW6"/>
<name>A0A0C9MZW6_9FUNG</name>
<evidence type="ECO:0000313" key="1">
    <source>
        <dbReference type="EMBL" id="GAN09202.1"/>
    </source>
</evidence>
<keyword evidence="2" id="KW-1185">Reference proteome</keyword>
<dbReference type="EMBL" id="DF836539">
    <property type="protein sequence ID" value="GAN09202.1"/>
    <property type="molecule type" value="Genomic_DNA"/>
</dbReference>
<reference evidence="1" key="1">
    <citation type="submission" date="2014-09" db="EMBL/GenBank/DDBJ databases">
        <title>Draft genome sequence of an oleaginous Mucoromycotina fungus Mucor ambiguus NBRC6742.</title>
        <authorList>
            <person name="Takeda I."/>
            <person name="Yamane N."/>
            <person name="Morita T."/>
            <person name="Tamano K."/>
            <person name="Machida M."/>
            <person name="Baker S."/>
            <person name="Koike H."/>
        </authorList>
    </citation>
    <scope>NUCLEOTIDE SEQUENCE</scope>
    <source>
        <strain evidence="1">NBRC 6742</strain>
    </source>
</reference>
<dbReference type="Proteomes" id="UP000053815">
    <property type="component" value="Unassembled WGS sequence"/>
</dbReference>
<accession>A0A0C9MZW6</accession>
<sequence>MISYFNLCCSNRIYTTIQQQDLSQVGTKGKDKIQASSIPKAAQSTNAREKHLRSAISTSSYADFQAQASAYVSPDEAVVVGSGMMLVCTVKRIGCNKKREREEGQLKQQQWYNAP</sequence>
<gene>
    <name evidence="1" type="ORF">MAM1_0250c08724</name>
</gene>